<evidence type="ECO:0000256" key="1">
    <source>
        <dbReference type="SAM" id="Phobius"/>
    </source>
</evidence>
<organism evidence="2 3">
    <name type="scientific">Bacillus yunxiaonensis</name>
    <dbReference type="NCBI Taxonomy" id="3127665"/>
    <lineage>
        <taxon>Bacteria</taxon>
        <taxon>Bacillati</taxon>
        <taxon>Bacillota</taxon>
        <taxon>Bacilli</taxon>
        <taxon>Bacillales</taxon>
        <taxon>Bacillaceae</taxon>
        <taxon>Bacillus</taxon>
    </lineage>
</organism>
<dbReference type="EMBL" id="JBAWSV010000007">
    <property type="protein sequence ID" value="MEI4831535.1"/>
    <property type="molecule type" value="Genomic_DNA"/>
</dbReference>
<protein>
    <submittedName>
        <fullName evidence="2">Uncharacterized protein</fullName>
    </submittedName>
</protein>
<evidence type="ECO:0000313" key="3">
    <source>
        <dbReference type="Proteomes" id="UP001367922"/>
    </source>
</evidence>
<evidence type="ECO:0000313" key="2">
    <source>
        <dbReference type="EMBL" id="MEI4831535.1"/>
    </source>
</evidence>
<comment type="caution">
    <text evidence="2">The sequence shown here is derived from an EMBL/GenBank/DDBJ whole genome shotgun (WGS) entry which is preliminary data.</text>
</comment>
<dbReference type="RefSeq" id="WP_336483601.1">
    <property type="nucleotide sequence ID" value="NZ_JBAWSV010000007.1"/>
</dbReference>
<keyword evidence="1" id="KW-0472">Membrane</keyword>
<proteinExistence type="predicted"/>
<sequence length="62" mass="7319">MILIMIYAFFTIFAFVSDYIMEKKGFSLDFSLLPSITINDKPTQQPLDYEREHYHAKSIPNE</sequence>
<keyword evidence="1" id="KW-0812">Transmembrane</keyword>
<keyword evidence="3" id="KW-1185">Reference proteome</keyword>
<name>A0ABU8FZU4_9BACI</name>
<keyword evidence="1" id="KW-1133">Transmembrane helix</keyword>
<dbReference type="Proteomes" id="UP001367922">
    <property type="component" value="Unassembled WGS sequence"/>
</dbReference>
<gene>
    <name evidence="2" type="ORF">WAX78_19080</name>
</gene>
<accession>A0ABU8FZU4</accession>
<feature type="transmembrane region" description="Helical" evidence="1">
    <location>
        <begin position="6"/>
        <end position="21"/>
    </location>
</feature>
<reference evidence="2 3" key="1">
    <citation type="submission" date="2024-01" db="EMBL/GenBank/DDBJ databases">
        <title>Seven novel Bacillus-like species.</title>
        <authorList>
            <person name="Liu G."/>
        </authorList>
    </citation>
    <scope>NUCLEOTIDE SEQUENCE [LARGE SCALE GENOMIC DNA]</scope>
    <source>
        <strain evidence="2 3">FJAT-53711</strain>
    </source>
</reference>